<keyword evidence="1" id="KW-0472">Membrane</keyword>
<evidence type="ECO:0000256" key="1">
    <source>
        <dbReference type="SAM" id="Phobius"/>
    </source>
</evidence>
<protein>
    <submittedName>
        <fullName evidence="2">Uncharacterized protein</fullName>
    </submittedName>
</protein>
<dbReference type="EMBL" id="VSSQ01122296">
    <property type="protein sequence ID" value="MPN54248.1"/>
    <property type="molecule type" value="Genomic_DNA"/>
</dbReference>
<evidence type="ECO:0000313" key="2">
    <source>
        <dbReference type="EMBL" id="MPN54248.1"/>
    </source>
</evidence>
<keyword evidence="1" id="KW-1133">Transmembrane helix</keyword>
<reference evidence="2" key="1">
    <citation type="submission" date="2019-08" db="EMBL/GenBank/DDBJ databases">
        <authorList>
            <person name="Kucharzyk K."/>
            <person name="Murdoch R.W."/>
            <person name="Higgins S."/>
            <person name="Loffler F."/>
        </authorList>
    </citation>
    <scope>NUCLEOTIDE SEQUENCE</scope>
</reference>
<name>A0A645IS85_9ZZZZ</name>
<proteinExistence type="predicted"/>
<keyword evidence="1" id="KW-0812">Transmembrane</keyword>
<feature type="transmembrane region" description="Helical" evidence="1">
    <location>
        <begin position="12"/>
        <end position="30"/>
    </location>
</feature>
<accession>A0A645IS85</accession>
<organism evidence="2">
    <name type="scientific">bioreactor metagenome</name>
    <dbReference type="NCBI Taxonomy" id="1076179"/>
    <lineage>
        <taxon>unclassified sequences</taxon>
        <taxon>metagenomes</taxon>
        <taxon>ecological metagenomes</taxon>
    </lineage>
</organism>
<comment type="caution">
    <text evidence="2">The sequence shown here is derived from an EMBL/GenBank/DDBJ whole genome shotgun (WGS) entry which is preliminary data.</text>
</comment>
<gene>
    <name evidence="2" type="ORF">SDC9_201918</name>
</gene>
<sequence>MGIVTQVTGNIQYGILSLGILFVLGLAFFLKVRSVPSNLSGGPAPDTV</sequence>
<dbReference type="AlphaFoldDB" id="A0A645IS85"/>